<keyword evidence="3" id="KW-1185">Reference proteome</keyword>
<gene>
    <name evidence="2" type="ORF">ACGFZB_41625</name>
</gene>
<dbReference type="PANTHER" id="PTHR43060">
    <property type="entry name" value="3-HYDROXYISOBUTYRATE DEHYDROGENASE-LIKE 1, MITOCHONDRIAL-RELATED"/>
    <property type="match status" value="1"/>
</dbReference>
<dbReference type="InterPro" id="IPR008927">
    <property type="entry name" value="6-PGluconate_DH-like_C_sf"/>
</dbReference>
<dbReference type="InterPro" id="IPR013328">
    <property type="entry name" value="6PGD_dom2"/>
</dbReference>
<feature type="region of interest" description="Disordered" evidence="1">
    <location>
        <begin position="224"/>
        <end position="249"/>
    </location>
</feature>
<feature type="compositionally biased region" description="Basic residues" evidence="1">
    <location>
        <begin position="155"/>
        <end position="170"/>
    </location>
</feature>
<feature type="compositionally biased region" description="Polar residues" evidence="1">
    <location>
        <begin position="238"/>
        <end position="249"/>
    </location>
</feature>
<accession>A0ABW7BM87</accession>
<reference evidence="2 3" key="1">
    <citation type="submission" date="2024-10" db="EMBL/GenBank/DDBJ databases">
        <title>The Natural Products Discovery Center: Release of the First 8490 Sequenced Strains for Exploring Actinobacteria Biosynthetic Diversity.</title>
        <authorList>
            <person name="Kalkreuter E."/>
            <person name="Kautsar S.A."/>
            <person name="Yang D."/>
            <person name="Bader C.D."/>
            <person name="Teijaro C.N."/>
            <person name="Fluegel L."/>
            <person name="Davis C.M."/>
            <person name="Simpson J.R."/>
            <person name="Lauterbach L."/>
            <person name="Steele A.D."/>
            <person name="Gui C."/>
            <person name="Meng S."/>
            <person name="Li G."/>
            <person name="Viehrig K."/>
            <person name="Ye F."/>
            <person name="Su P."/>
            <person name="Kiefer A.F."/>
            <person name="Nichols A."/>
            <person name="Cepeda A.J."/>
            <person name="Yan W."/>
            <person name="Fan B."/>
            <person name="Jiang Y."/>
            <person name="Adhikari A."/>
            <person name="Zheng C.-J."/>
            <person name="Schuster L."/>
            <person name="Cowan T.M."/>
            <person name="Smanski M.J."/>
            <person name="Chevrette M.G."/>
            <person name="De Carvalho L.P.S."/>
            <person name="Shen B."/>
        </authorList>
    </citation>
    <scope>NUCLEOTIDE SEQUENCE [LARGE SCALE GENOMIC DNA]</scope>
    <source>
        <strain evidence="2 3">NPDC048320</strain>
    </source>
</reference>
<dbReference type="SUPFAM" id="SSF48179">
    <property type="entry name" value="6-phosphogluconate dehydrogenase C-terminal domain-like"/>
    <property type="match status" value="1"/>
</dbReference>
<evidence type="ECO:0000313" key="3">
    <source>
        <dbReference type="Proteomes" id="UP001604267"/>
    </source>
</evidence>
<evidence type="ECO:0000256" key="1">
    <source>
        <dbReference type="SAM" id="MobiDB-lite"/>
    </source>
</evidence>
<dbReference type="Gene3D" id="3.40.50.720">
    <property type="entry name" value="NAD(P)-binding Rossmann-like Domain"/>
    <property type="match status" value="1"/>
</dbReference>
<dbReference type="InterPro" id="IPR036291">
    <property type="entry name" value="NAD(P)-bd_dom_sf"/>
</dbReference>
<feature type="region of interest" description="Disordered" evidence="1">
    <location>
        <begin position="129"/>
        <end position="199"/>
    </location>
</feature>
<feature type="compositionally biased region" description="Low complexity" evidence="1">
    <location>
        <begin position="136"/>
        <end position="154"/>
    </location>
</feature>
<dbReference type="PANTHER" id="PTHR43060:SF15">
    <property type="entry name" value="3-HYDROXYISOBUTYRATE DEHYDROGENASE-LIKE 1, MITOCHONDRIAL-RELATED"/>
    <property type="match status" value="1"/>
</dbReference>
<evidence type="ECO:0000313" key="2">
    <source>
        <dbReference type="EMBL" id="MFG3016836.1"/>
    </source>
</evidence>
<protein>
    <submittedName>
        <fullName evidence="2">NAD(P)-binding domain-containing protein</fullName>
    </submittedName>
</protein>
<proteinExistence type="predicted"/>
<comment type="caution">
    <text evidence="2">The sequence shown here is derived from an EMBL/GenBank/DDBJ whole genome shotgun (WGS) entry which is preliminary data.</text>
</comment>
<dbReference type="Gene3D" id="1.10.1040.10">
    <property type="entry name" value="N-(1-d-carboxylethyl)-l-norvaline Dehydrogenase, domain 2"/>
    <property type="match status" value="1"/>
</dbReference>
<dbReference type="Proteomes" id="UP001604267">
    <property type="component" value="Unassembled WGS sequence"/>
</dbReference>
<dbReference type="SUPFAM" id="SSF51735">
    <property type="entry name" value="NAD(P)-binding Rossmann-fold domains"/>
    <property type="match status" value="1"/>
</dbReference>
<organism evidence="2 3">
    <name type="scientific">Streptomyces cinerochromogenes</name>
    <dbReference type="NCBI Taxonomy" id="66422"/>
    <lineage>
        <taxon>Bacteria</taxon>
        <taxon>Bacillati</taxon>
        <taxon>Actinomycetota</taxon>
        <taxon>Actinomycetes</taxon>
        <taxon>Kitasatosporales</taxon>
        <taxon>Streptomycetaceae</taxon>
        <taxon>Streptomyces</taxon>
    </lineage>
</organism>
<name>A0ABW7BM87_9ACTN</name>
<dbReference type="EMBL" id="JBICYV010000036">
    <property type="protein sequence ID" value="MFG3016836.1"/>
    <property type="molecule type" value="Genomic_DNA"/>
</dbReference>
<sequence length="249" mass="26632">MPLTGGSVGARTGTPVLLAGGDPCHLPALRPVLDAFARDVRHFGPAGAGTRFKLILNALQAVHPAGFGEALRLAEPAGLATRQVGEALLDRPGGVVTRLAWDSYLSPPVPLNCSAEWVHEDLTYAARVADGSGQGRTPSSTVSWTSSPRPSPRAAARRTGGRSTRSRRSHRPGEDGCPRRFAVHGSDRRRRPTQASWTRSRSWCCGSRTRCVLRVRRRRRTRPARVAPAATGAGAITSRASVTRTARPS</sequence>
<feature type="compositionally biased region" description="Low complexity" evidence="1">
    <location>
        <begin position="224"/>
        <end position="235"/>
    </location>
</feature>
<dbReference type="RefSeq" id="WP_392826019.1">
    <property type="nucleotide sequence ID" value="NZ_JBICYV010000036.1"/>
</dbReference>